<evidence type="ECO:0000256" key="2">
    <source>
        <dbReference type="ARBA" id="ARBA00022679"/>
    </source>
</evidence>
<dbReference type="Proteomes" id="UP000501443">
    <property type="component" value="Chromosome 1"/>
</dbReference>
<dbReference type="EMBL" id="CP053541">
    <property type="protein sequence ID" value="QJY37496.1"/>
    <property type="molecule type" value="Genomic_DNA"/>
</dbReference>
<evidence type="ECO:0000313" key="8">
    <source>
        <dbReference type="EMBL" id="QJY37496.1"/>
    </source>
</evidence>
<proteinExistence type="predicted"/>
<reference evidence="7 9" key="1">
    <citation type="submission" date="2016-03" db="EMBL/GenBank/DDBJ databases">
        <title>Draft genome sequence of the Vibrio tubiashii subs. europaeus.</title>
        <authorList>
            <person name="Spinard E."/>
            <person name="Dubert J."/>
            <person name="Nelson D.R."/>
            <person name="Barja J.L."/>
        </authorList>
    </citation>
    <scope>NUCLEOTIDE SEQUENCE [LARGE SCALE GENOMIC DNA]</scope>
    <source>
        <strain evidence="9">PP-638</strain>
        <strain evidence="7">PP2-638</strain>
    </source>
</reference>
<reference evidence="8 10" key="2">
    <citation type="submission" date="2020-05" db="EMBL/GenBank/DDBJ databases">
        <title>First description outside Europe of the emergent pathogen for shellfish aquaculture Vibrio europaeus.</title>
        <authorList>
            <person name="Dubert J."/>
            <person name="Rojas R."/>
        </authorList>
    </citation>
    <scope>NUCLEOTIDE SEQUENCE [LARGE SCALE GENOMIC DNA]</scope>
    <source>
        <strain evidence="8 10">NPI-1</strain>
    </source>
</reference>
<dbReference type="GO" id="GO:0008033">
    <property type="term" value="P:tRNA processing"/>
    <property type="evidence" value="ECO:0007669"/>
    <property type="project" value="UniProtKB-KW"/>
</dbReference>
<dbReference type="PANTHER" id="PTHR21392:SF1">
    <property type="entry name" value="TRNA-URIDINE AMINOCARBOXYPROPYLTRANSFERASE"/>
    <property type="match status" value="1"/>
</dbReference>
<evidence type="ECO:0000313" key="9">
    <source>
        <dbReference type="Proteomes" id="UP000094761"/>
    </source>
</evidence>
<accession>A0A178J9K1</accession>
<gene>
    <name evidence="7" type="ORF">AZ468_14850</name>
    <name evidence="8" type="ORF">HOO69_13275</name>
    <name evidence="6" type="ORF">OPW20_21275</name>
</gene>
<feature type="domain" description="DTW" evidence="5">
    <location>
        <begin position="8"/>
        <end position="199"/>
    </location>
</feature>
<dbReference type="InterPro" id="IPR039262">
    <property type="entry name" value="DTWD2/TAPT"/>
</dbReference>
<keyword evidence="4" id="KW-0819">tRNA processing</keyword>
<evidence type="ECO:0000313" key="10">
    <source>
        <dbReference type="Proteomes" id="UP000501443"/>
    </source>
</evidence>
<sequence>MSQVNSAEGNRCPQCKLQYQCVCHKLPSINTRFHLALVTHENEINRETNTGQWLDKSLSATSVHIWQRTQPCDKLMALIQSEDYQAYLLFPDDGSIPVSQAIDEAVVSEKRPLFVILDGTWQEAKKMLRKSPWLKQLPLVHINPTQASRYQLRRNQEQGHLCTLEVGCEVLKQAKQVQQAEQLLQFFDRYMLAFKADKSGHVLMTKTSD</sequence>
<keyword evidence="3" id="KW-0949">S-adenosyl-L-methionine</keyword>
<dbReference type="AlphaFoldDB" id="A0A178J9K1"/>
<dbReference type="EC" id="2.5.1.25" evidence="1"/>
<dbReference type="RefSeq" id="WP_069668067.1">
    <property type="nucleotide sequence ID" value="NZ_CP053541.1"/>
</dbReference>
<evidence type="ECO:0000256" key="1">
    <source>
        <dbReference type="ARBA" id="ARBA00012386"/>
    </source>
</evidence>
<dbReference type="SMART" id="SM01144">
    <property type="entry name" value="DTW"/>
    <property type="match status" value="1"/>
</dbReference>
<evidence type="ECO:0000313" key="6">
    <source>
        <dbReference type="EMBL" id="MDC5742599.1"/>
    </source>
</evidence>
<protein>
    <recommendedName>
        <fullName evidence="1">tRNA-uridine aminocarboxypropyltransferase</fullName>
        <ecNumber evidence="1">2.5.1.25</ecNumber>
    </recommendedName>
</protein>
<evidence type="ECO:0000313" key="11">
    <source>
        <dbReference type="Proteomes" id="UP001150001"/>
    </source>
</evidence>
<dbReference type="Proteomes" id="UP001150001">
    <property type="component" value="Unassembled WGS sequence"/>
</dbReference>
<keyword evidence="11" id="KW-1185">Reference proteome</keyword>
<dbReference type="EMBL" id="JAPFIT010000027">
    <property type="protein sequence ID" value="MDC5742599.1"/>
    <property type="molecule type" value="Genomic_DNA"/>
</dbReference>
<dbReference type="InterPro" id="IPR005636">
    <property type="entry name" value="DTW"/>
</dbReference>
<evidence type="ECO:0000256" key="3">
    <source>
        <dbReference type="ARBA" id="ARBA00022691"/>
    </source>
</evidence>
<dbReference type="EMBL" id="LUAX01000006">
    <property type="protein sequence ID" value="OAM98561.1"/>
    <property type="molecule type" value="Genomic_DNA"/>
</dbReference>
<evidence type="ECO:0000259" key="5">
    <source>
        <dbReference type="SMART" id="SM01144"/>
    </source>
</evidence>
<reference evidence="6" key="3">
    <citation type="submission" date="2022-11" db="EMBL/GenBank/DDBJ databases">
        <title>Role of the vibriolysin VemA secreted by the emergent pathogen Vibrio europaeus in the colonization of Manila clam mucus.</title>
        <authorList>
            <person name="Martinez C."/>
            <person name="Rodriguez S."/>
            <person name="Vences A."/>
            <person name="Barja J.L."/>
            <person name="Toranzo A.E."/>
            <person name="Dubert J."/>
        </authorList>
    </citation>
    <scope>NUCLEOTIDE SEQUENCE</scope>
    <source>
        <strain evidence="6">3454</strain>
    </source>
</reference>
<dbReference type="OrthoDB" id="370626at2"/>
<keyword evidence="2" id="KW-0808">Transferase</keyword>
<evidence type="ECO:0000313" key="7">
    <source>
        <dbReference type="EMBL" id="OAM98561.1"/>
    </source>
</evidence>
<evidence type="ECO:0000256" key="4">
    <source>
        <dbReference type="ARBA" id="ARBA00022694"/>
    </source>
</evidence>
<dbReference type="PANTHER" id="PTHR21392">
    <property type="entry name" value="TRNA-URIDINE AMINOCARBOXYPROPYLTRANSFERASE 2"/>
    <property type="match status" value="1"/>
</dbReference>
<dbReference type="GeneID" id="78076992"/>
<organism evidence="7 9">
    <name type="scientific">Vibrio europaeus</name>
    <dbReference type="NCBI Taxonomy" id="300876"/>
    <lineage>
        <taxon>Bacteria</taxon>
        <taxon>Pseudomonadati</taxon>
        <taxon>Pseudomonadota</taxon>
        <taxon>Gammaproteobacteria</taxon>
        <taxon>Vibrionales</taxon>
        <taxon>Vibrionaceae</taxon>
        <taxon>Vibrio</taxon>
        <taxon>Vibrio oreintalis group</taxon>
    </lineage>
</organism>
<dbReference type="GO" id="GO:0016432">
    <property type="term" value="F:tRNA-uridine aminocarboxypropyltransferase activity"/>
    <property type="evidence" value="ECO:0007669"/>
    <property type="project" value="UniProtKB-EC"/>
</dbReference>
<name>A0A178J9K1_9VIBR</name>
<dbReference type="Proteomes" id="UP000094761">
    <property type="component" value="Unassembled WGS sequence"/>
</dbReference>
<dbReference type="Pfam" id="PF03942">
    <property type="entry name" value="DTW"/>
    <property type="match status" value="1"/>
</dbReference>